<dbReference type="NCBIfam" id="NF041131">
    <property type="entry name" value="RicT_YaaT_fam"/>
    <property type="match status" value="1"/>
</dbReference>
<evidence type="ECO:0000256" key="1">
    <source>
        <dbReference type="SAM" id="MobiDB-lite"/>
    </source>
</evidence>
<accession>I0IQN0</accession>
<name>I0IQN0_LEPFC</name>
<gene>
    <name evidence="3" type="ordered locus">LFE_1901</name>
</gene>
<evidence type="ECO:0000259" key="2">
    <source>
        <dbReference type="PROSITE" id="PS51411"/>
    </source>
</evidence>
<feature type="domain" description="PSP1 C-terminal" evidence="2">
    <location>
        <begin position="84"/>
        <end position="169"/>
    </location>
</feature>
<dbReference type="AlphaFoldDB" id="I0IQN0"/>
<dbReference type="PANTHER" id="PTHR43830:SF3">
    <property type="entry name" value="PROTEIN PSP1"/>
    <property type="match status" value="1"/>
</dbReference>
<feature type="compositionally biased region" description="Basic and acidic residues" evidence="1">
    <location>
        <begin position="247"/>
        <end position="257"/>
    </location>
</feature>
<dbReference type="Proteomes" id="UP000007382">
    <property type="component" value="Chromosome"/>
</dbReference>
<reference evidence="3 4" key="1">
    <citation type="journal article" date="2012" name="J. Bacteriol.">
        <title>Complete Genome Sequence of Leptospirillum ferrooxidans Strain C2-3, Isolated from a Fresh Volcanic Ash Deposit on the Island of Miyake, Japan.</title>
        <authorList>
            <person name="Fujimura R."/>
            <person name="Sato Y."/>
            <person name="Nishizawa T."/>
            <person name="Oshima K."/>
            <person name="Kim S.-W."/>
            <person name="Hattori M."/>
            <person name="Kamijo T."/>
            <person name="Ohta H."/>
        </authorList>
    </citation>
    <scope>NUCLEOTIDE SEQUENCE [LARGE SCALE GENOMIC DNA]</scope>
    <source>
        <strain evidence="3 4">C2-3</strain>
    </source>
</reference>
<dbReference type="HOGENOM" id="CLU_033149_2_0_0"/>
<dbReference type="STRING" id="1162668.LFE_1901"/>
<dbReference type="RefSeq" id="WP_014450063.1">
    <property type="nucleotide sequence ID" value="NC_017094.1"/>
</dbReference>
<organism evidence="3 4">
    <name type="scientific">Leptospirillum ferrooxidans (strain C2-3)</name>
    <dbReference type="NCBI Taxonomy" id="1162668"/>
    <lineage>
        <taxon>Bacteria</taxon>
        <taxon>Pseudomonadati</taxon>
        <taxon>Nitrospirota</taxon>
        <taxon>Nitrospiria</taxon>
        <taxon>Nitrospirales</taxon>
        <taxon>Nitrospiraceae</taxon>
        <taxon>Leptospirillum</taxon>
    </lineage>
</organism>
<dbReference type="GO" id="GO:0005737">
    <property type="term" value="C:cytoplasm"/>
    <property type="evidence" value="ECO:0007669"/>
    <property type="project" value="TreeGrafter"/>
</dbReference>
<dbReference type="eggNOG" id="COG1774">
    <property type="taxonomic scope" value="Bacteria"/>
</dbReference>
<dbReference type="EMBL" id="AP012342">
    <property type="protein sequence ID" value="BAM07579.1"/>
    <property type="molecule type" value="Genomic_DNA"/>
</dbReference>
<evidence type="ECO:0000313" key="3">
    <source>
        <dbReference type="EMBL" id="BAM07579.1"/>
    </source>
</evidence>
<evidence type="ECO:0000313" key="4">
    <source>
        <dbReference type="Proteomes" id="UP000007382"/>
    </source>
</evidence>
<dbReference type="Pfam" id="PF04468">
    <property type="entry name" value="PSP1"/>
    <property type="match status" value="1"/>
</dbReference>
<dbReference type="KEGG" id="lfc:LFE_1901"/>
<dbReference type="InterPro" id="IPR007557">
    <property type="entry name" value="PSP1_C"/>
</dbReference>
<dbReference type="InterPro" id="IPR047767">
    <property type="entry name" value="PSP1-like"/>
</dbReference>
<feature type="region of interest" description="Disordered" evidence="1">
    <location>
        <begin position="244"/>
        <end position="267"/>
    </location>
</feature>
<reference evidence="4" key="2">
    <citation type="submission" date="2012-03" db="EMBL/GenBank/DDBJ databases">
        <title>The complete genome sequence of the pioneer microbe on fresh volcanic deposit, Leptospirillum ferrooxidans strain C2-3.</title>
        <authorList>
            <person name="Fujimura R."/>
            <person name="Sato Y."/>
            <person name="Nishizawa T."/>
            <person name="Nanba K."/>
            <person name="Oshima K."/>
            <person name="Hattori M."/>
            <person name="Kamijo T."/>
            <person name="Ohta H."/>
        </authorList>
    </citation>
    <scope>NUCLEOTIDE SEQUENCE [LARGE SCALE GENOMIC DNA]</scope>
    <source>
        <strain evidence="4">C2-3</strain>
    </source>
</reference>
<sequence>MSFEKSSEPEIQNPEKDPKKYWVMTSKIKNLGPGITLWAEFEPGNPYKLNDIVIGEFSMGITPMTIVESPRILSEDLSLQLPAYKVLRKATFEDHSRIVTLRARETNLLLFVRERSNARNLGMKVVDVTGNLSATEFIIYYTAEGRVDFRELVKDIHGRFRGRHELRQISPREHAGLLGGVGPCGQGLCCSSFISEFKSVTTRQAKEIDPDLSPMKTTGMCGRLKCCLSFDPNDKLSGDWVTVDNDPMGRKNPKEKVFPLSATRRSA</sequence>
<proteinExistence type="predicted"/>
<protein>
    <recommendedName>
        <fullName evidence="2">PSP1 C-terminal domain-containing protein</fullName>
    </recommendedName>
</protein>
<dbReference type="PROSITE" id="PS51411">
    <property type="entry name" value="PSP1_C"/>
    <property type="match status" value="1"/>
</dbReference>
<keyword evidence="4" id="KW-1185">Reference proteome</keyword>
<dbReference type="PANTHER" id="PTHR43830">
    <property type="entry name" value="PROTEIN PSP1"/>
    <property type="match status" value="1"/>
</dbReference>
<dbReference type="PATRIC" id="fig|1162668.3.peg.2259"/>